<keyword evidence="2" id="KW-1185">Reference proteome</keyword>
<evidence type="ECO:0000313" key="2">
    <source>
        <dbReference type="Proteomes" id="UP000286208"/>
    </source>
</evidence>
<evidence type="ECO:0000313" key="1">
    <source>
        <dbReference type="EMBL" id="RVW08213.1"/>
    </source>
</evidence>
<dbReference type="AlphaFoldDB" id="A0A438BB16"/>
<accession>A0A438BB16</accession>
<name>A0A438BB16_9NOCA</name>
<dbReference type="EMBL" id="RKLP01000009">
    <property type="protein sequence ID" value="RVW08213.1"/>
    <property type="molecule type" value="Genomic_DNA"/>
</dbReference>
<sequence length="350" mass="38936">MVGRSQEAAVTKWIEVLATMADGPQLPVSGTVRSFRVETAPVRVRTAHYGVSPIRIGLWADDVHVLRHGRRIRIEDTTTGAPLFISDGETGWRFVPDHDEPVGTGVPNFDFIGPGKELFLTPPLENWITLRRRPTGPVRDIEFAGRRCWEVELALHRDRAPATQLVIDAETGAVLAHRSADGAEGAHFLDVTVHDDVSDDDPFTWTGPIRTPLDLGKEQRAREDERQRASHEWFRSHVAGAPMQAAVTVNFTPSEFAALDEDTGAFEAMFAKGLGTLYRRPRSQEPWHLPLRGVRNFPLAWRAWSTSDFDWACALDLQDGSLTSDTIAELQRQLHPNDAVVGEPPIPVRG</sequence>
<protein>
    <submittedName>
        <fullName evidence="1">Uncharacterized protein</fullName>
    </submittedName>
</protein>
<reference evidence="1 2" key="1">
    <citation type="submission" date="2018-11" db="EMBL/GenBank/DDBJ databases">
        <title>Rhodococcus spongicola sp. nov. and Rhodococcus xishaensis sp. nov. from marine sponges.</title>
        <authorList>
            <person name="Li L."/>
            <person name="Lin H.W."/>
        </authorList>
    </citation>
    <scope>NUCLEOTIDE SEQUENCE [LARGE SCALE GENOMIC DNA]</scope>
    <source>
        <strain evidence="1 2">CCTCC AB2014297</strain>
    </source>
</reference>
<organism evidence="1 2">
    <name type="scientific">Prescottella agglutinans</name>
    <dbReference type="NCBI Taxonomy" id="1644129"/>
    <lineage>
        <taxon>Bacteria</taxon>
        <taxon>Bacillati</taxon>
        <taxon>Actinomycetota</taxon>
        <taxon>Actinomycetes</taxon>
        <taxon>Mycobacteriales</taxon>
        <taxon>Nocardiaceae</taxon>
        <taxon>Prescottella</taxon>
    </lineage>
</organism>
<comment type="caution">
    <text evidence="1">The sequence shown here is derived from an EMBL/GenBank/DDBJ whole genome shotgun (WGS) entry which is preliminary data.</text>
</comment>
<proteinExistence type="predicted"/>
<gene>
    <name evidence="1" type="ORF">EGT67_17555</name>
</gene>
<dbReference type="Proteomes" id="UP000286208">
    <property type="component" value="Unassembled WGS sequence"/>
</dbReference>